<feature type="domain" description="Tryptophan synthase beta chain-like PALP" evidence="4">
    <location>
        <begin position="86"/>
        <end position="387"/>
    </location>
</feature>
<dbReference type="PANTHER" id="PTHR48078">
    <property type="entry name" value="THREONINE DEHYDRATASE, MITOCHONDRIAL-RELATED"/>
    <property type="match status" value="1"/>
</dbReference>
<keyword evidence="3" id="KW-0456">Lyase</keyword>
<dbReference type="InterPro" id="IPR036052">
    <property type="entry name" value="TrpB-like_PALP_sf"/>
</dbReference>
<keyword evidence="6" id="KW-1185">Reference proteome</keyword>
<sequence>MTRLNSGMLPGSAAIGQRSLGDPSRSFPLLPVIVDGCPATSTDAMQYPLEIAYDYDKVDRSLFDQAPLPGLSRWAPLLPPLADGLSMGEGGTPLVDAEEFGREIGVKGRLWLKDESRNPTWSHKDRLNYCVVSAAIASEARGIAVASSGNHGAAAAAYAARAGLPCAVIVAQNMPDAYLRLITSLGAHVIASPTESRWTVLRRIVDEAGFMPASNLTRFHTGNPYGPEGYKTIAYELFLQLGRSVPSTVLAPTGYAEMLFGVWKGFQELKNLGLTDRVPRILSAEPATRGPLARAVSSNEPATEVDGPASIAMGISCSVSSWRGVVALENSRDRALTSSEDTFQDMRRRLAARGLYQEFSGVAGLAAAKEASERGVELDGDVVAILTSTGLKDAELLAPPDNLYNLDSLDTLIAELQRI</sequence>
<evidence type="ECO:0000256" key="1">
    <source>
        <dbReference type="ARBA" id="ARBA00001933"/>
    </source>
</evidence>
<evidence type="ECO:0000313" key="6">
    <source>
        <dbReference type="Proteomes" id="UP001196509"/>
    </source>
</evidence>
<dbReference type="GO" id="GO:0006567">
    <property type="term" value="P:L-threonine catabolic process"/>
    <property type="evidence" value="ECO:0007669"/>
    <property type="project" value="TreeGrafter"/>
</dbReference>
<reference evidence="5" key="1">
    <citation type="submission" date="2021-08" db="EMBL/GenBank/DDBJ databases">
        <title>Hoeflea bacterium WL0058 sp. nov., isolated from the sediment.</title>
        <authorList>
            <person name="Wang L."/>
            <person name="Zhang D."/>
        </authorList>
    </citation>
    <scope>NUCLEOTIDE SEQUENCE</scope>
    <source>
        <strain evidence="5">WL0058</strain>
    </source>
</reference>
<evidence type="ECO:0000313" key="5">
    <source>
        <dbReference type="EMBL" id="MBW8638677.1"/>
    </source>
</evidence>
<accession>A0AAE3D236</accession>
<dbReference type="Proteomes" id="UP001196509">
    <property type="component" value="Unassembled WGS sequence"/>
</dbReference>
<dbReference type="GO" id="GO:0006565">
    <property type="term" value="P:L-serine catabolic process"/>
    <property type="evidence" value="ECO:0007669"/>
    <property type="project" value="TreeGrafter"/>
</dbReference>
<name>A0AAE3D236_9HYPH</name>
<dbReference type="GO" id="GO:0004794">
    <property type="term" value="F:threonine deaminase activity"/>
    <property type="evidence" value="ECO:0007669"/>
    <property type="project" value="TreeGrafter"/>
</dbReference>
<evidence type="ECO:0000256" key="2">
    <source>
        <dbReference type="ARBA" id="ARBA00022898"/>
    </source>
</evidence>
<comment type="cofactor">
    <cofactor evidence="1">
        <name>pyridoxal 5'-phosphate</name>
        <dbReference type="ChEBI" id="CHEBI:597326"/>
    </cofactor>
</comment>
<organism evidence="5 6">
    <name type="scientific">Flavimaribacter sediminis</name>
    <dbReference type="NCBI Taxonomy" id="2865987"/>
    <lineage>
        <taxon>Bacteria</taxon>
        <taxon>Pseudomonadati</taxon>
        <taxon>Pseudomonadota</taxon>
        <taxon>Alphaproteobacteria</taxon>
        <taxon>Hyphomicrobiales</taxon>
        <taxon>Rhizobiaceae</taxon>
        <taxon>Flavimaribacter</taxon>
    </lineage>
</organism>
<dbReference type="SUPFAM" id="SSF53686">
    <property type="entry name" value="Tryptophan synthase beta subunit-like PLP-dependent enzymes"/>
    <property type="match status" value="1"/>
</dbReference>
<dbReference type="Pfam" id="PF00291">
    <property type="entry name" value="PALP"/>
    <property type="match status" value="1"/>
</dbReference>
<dbReference type="GO" id="GO:0003941">
    <property type="term" value="F:L-serine ammonia-lyase activity"/>
    <property type="evidence" value="ECO:0007669"/>
    <property type="project" value="TreeGrafter"/>
</dbReference>
<proteinExistence type="predicted"/>
<dbReference type="PANTHER" id="PTHR48078:SF6">
    <property type="entry name" value="L-THREONINE DEHYDRATASE CATABOLIC TDCB"/>
    <property type="match status" value="1"/>
</dbReference>
<evidence type="ECO:0000259" key="4">
    <source>
        <dbReference type="Pfam" id="PF00291"/>
    </source>
</evidence>
<dbReference type="InterPro" id="IPR001926">
    <property type="entry name" value="TrpB-like_PALP"/>
</dbReference>
<evidence type="ECO:0000256" key="3">
    <source>
        <dbReference type="ARBA" id="ARBA00023239"/>
    </source>
</evidence>
<dbReference type="EMBL" id="JAICBX010000003">
    <property type="protein sequence ID" value="MBW8638677.1"/>
    <property type="molecule type" value="Genomic_DNA"/>
</dbReference>
<protein>
    <submittedName>
        <fullName evidence="5">Pyridoxal-phosphate dependent enzyme</fullName>
    </submittedName>
</protein>
<dbReference type="GO" id="GO:0009097">
    <property type="term" value="P:isoleucine biosynthetic process"/>
    <property type="evidence" value="ECO:0007669"/>
    <property type="project" value="TreeGrafter"/>
</dbReference>
<dbReference type="InterPro" id="IPR050147">
    <property type="entry name" value="Ser/Thr_Dehydratase"/>
</dbReference>
<dbReference type="AlphaFoldDB" id="A0AAE3D236"/>
<keyword evidence="2" id="KW-0663">Pyridoxal phosphate</keyword>
<dbReference type="RefSeq" id="WP_220229415.1">
    <property type="nucleotide sequence ID" value="NZ_JAICBX010000003.1"/>
</dbReference>
<gene>
    <name evidence="5" type="ORF">K1W69_15885</name>
</gene>
<comment type="caution">
    <text evidence="5">The sequence shown here is derived from an EMBL/GenBank/DDBJ whole genome shotgun (WGS) entry which is preliminary data.</text>
</comment>
<dbReference type="Gene3D" id="3.40.50.1100">
    <property type="match status" value="2"/>
</dbReference>